<proteinExistence type="predicted"/>
<organism evidence="1 2">
    <name type="scientific">Enterococcus durans</name>
    <dbReference type="NCBI Taxonomy" id="53345"/>
    <lineage>
        <taxon>Bacteria</taxon>
        <taxon>Bacillati</taxon>
        <taxon>Bacillota</taxon>
        <taxon>Bacilli</taxon>
        <taxon>Lactobacillales</taxon>
        <taxon>Enterococcaceae</taxon>
        <taxon>Enterococcus</taxon>
    </lineage>
</organism>
<name>A0AB36S763_9ENTE</name>
<dbReference type="Gene3D" id="3.40.50.2300">
    <property type="match status" value="1"/>
</dbReference>
<gene>
    <name evidence="1" type="ORF">CRM96_07150</name>
</gene>
<sequence>MLEKIVTWLVFHWPAVIKEKEVGKQVKALLVMDGIHHADYIVGKLKLYLGNRYRFIKNDLGCLSDQVRLKNTYDCIISTVALSQSSGIPVFGISVMPRTREIHNLIRFHQQNVNDFSL</sequence>
<accession>A0AB36S763</accession>
<dbReference type="EMBL" id="PDEB01000004">
    <property type="protein sequence ID" value="PEH44796.1"/>
    <property type="molecule type" value="Genomic_DNA"/>
</dbReference>
<dbReference type="AlphaFoldDB" id="A0AB36S763"/>
<protein>
    <submittedName>
        <fullName evidence="1">Uncharacterized protein</fullName>
    </submittedName>
</protein>
<dbReference type="RefSeq" id="WP_016176604.1">
    <property type="nucleotide sequence ID" value="NZ_CP065535.1"/>
</dbReference>
<evidence type="ECO:0000313" key="1">
    <source>
        <dbReference type="EMBL" id="PEH44796.1"/>
    </source>
</evidence>
<comment type="caution">
    <text evidence="1">The sequence shown here is derived from an EMBL/GenBank/DDBJ whole genome shotgun (WGS) entry which is preliminary data.</text>
</comment>
<evidence type="ECO:0000313" key="2">
    <source>
        <dbReference type="Proteomes" id="UP000220669"/>
    </source>
</evidence>
<dbReference type="Proteomes" id="UP000220669">
    <property type="component" value="Unassembled WGS sequence"/>
</dbReference>
<reference evidence="1 2" key="1">
    <citation type="submission" date="2017-09" db="EMBL/GenBank/DDBJ databases">
        <title>FDA dAtabase for Regulatory Grade micrObial Sequences (FDA-ARGOS): Supporting development and validation of Infectious Disease Dx tests.</title>
        <authorList>
            <person name="Minogue T."/>
            <person name="Wolcott M."/>
            <person name="Wasieloski L."/>
            <person name="Aguilar W."/>
            <person name="Moore D."/>
            <person name="Tallon L.J."/>
            <person name="Sadzewicz L."/>
            <person name="Ott S."/>
            <person name="Zhao X."/>
            <person name="Nagaraj S."/>
            <person name="Vavikolanu K."/>
            <person name="Aluvathingal J."/>
            <person name="Nadendla S."/>
            <person name="Sichtig H."/>
        </authorList>
    </citation>
    <scope>NUCLEOTIDE SEQUENCE [LARGE SCALE GENOMIC DNA]</scope>
    <source>
        <strain evidence="1 2">FDAARGOS_396</strain>
    </source>
</reference>